<accession>A0A9P8PJT7</accession>
<name>A0A9P8PJT7_WICPI</name>
<keyword evidence="2" id="KW-1185">Reference proteome</keyword>
<evidence type="ECO:0000313" key="2">
    <source>
        <dbReference type="Proteomes" id="UP000774326"/>
    </source>
</evidence>
<comment type="caution">
    <text evidence="1">The sequence shown here is derived from an EMBL/GenBank/DDBJ whole genome shotgun (WGS) entry which is preliminary data.</text>
</comment>
<reference evidence="1" key="2">
    <citation type="submission" date="2021-01" db="EMBL/GenBank/DDBJ databases">
        <authorList>
            <person name="Schikora-Tamarit M.A."/>
        </authorList>
    </citation>
    <scope>NUCLEOTIDE SEQUENCE</scope>
    <source>
        <strain evidence="1">CBS2887</strain>
    </source>
</reference>
<evidence type="ECO:0000313" key="1">
    <source>
        <dbReference type="EMBL" id="KAH3673397.1"/>
    </source>
</evidence>
<reference evidence="1" key="1">
    <citation type="journal article" date="2021" name="Open Biol.">
        <title>Shared evolutionary footprints suggest mitochondrial oxidative damage underlies multiple complex I losses in fungi.</title>
        <authorList>
            <person name="Schikora-Tamarit M.A."/>
            <person name="Marcet-Houben M."/>
            <person name="Nosek J."/>
            <person name="Gabaldon T."/>
        </authorList>
    </citation>
    <scope>NUCLEOTIDE SEQUENCE</scope>
    <source>
        <strain evidence="1">CBS2887</strain>
    </source>
</reference>
<organism evidence="1 2">
    <name type="scientific">Wickerhamomyces pijperi</name>
    <name type="common">Yeast</name>
    <name type="synonym">Pichia pijperi</name>
    <dbReference type="NCBI Taxonomy" id="599730"/>
    <lineage>
        <taxon>Eukaryota</taxon>
        <taxon>Fungi</taxon>
        <taxon>Dikarya</taxon>
        <taxon>Ascomycota</taxon>
        <taxon>Saccharomycotina</taxon>
        <taxon>Saccharomycetes</taxon>
        <taxon>Phaffomycetales</taxon>
        <taxon>Wickerhamomycetaceae</taxon>
        <taxon>Wickerhamomyces</taxon>
    </lineage>
</organism>
<proteinExistence type="predicted"/>
<dbReference type="AlphaFoldDB" id="A0A9P8PJT7"/>
<dbReference type="Proteomes" id="UP000774326">
    <property type="component" value="Unassembled WGS sequence"/>
</dbReference>
<protein>
    <submittedName>
        <fullName evidence="1">Uncharacterized protein</fullName>
    </submittedName>
</protein>
<gene>
    <name evidence="1" type="ORF">WICPIJ_009785</name>
</gene>
<dbReference type="EMBL" id="JAEUBG010005651">
    <property type="protein sequence ID" value="KAH3673397.1"/>
    <property type="molecule type" value="Genomic_DNA"/>
</dbReference>
<sequence>MTHVAQPEPLCLLSVLTQFVGINDQIGDITRGEQFQDQIRIETRIQFPVKYLLDNIKHHVMPEVVPWELHKHRDDRSESSGNGKNPSCDSIGVCFGEMVTLSAVSATEGSAVLMIGVLPGMFKNPEVLFGAAPLSLSLPLSPFCKTSFKA</sequence>